<reference evidence="3 4" key="1">
    <citation type="submission" date="2017-01" db="EMBL/GenBank/DDBJ databases">
        <authorList>
            <person name="Mah S.A."/>
            <person name="Swanson W.J."/>
            <person name="Moy G.W."/>
            <person name="Vacquier V.D."/>
        </authorList>
    </citation>
    <scope>NUCLEOTIDE SEQUENCE [LARGE SCALE GENOMIC DNA]</scope>
    <source>
        <strain evidence="3 4">CPCC 203464</strain>
    </source>
</reference>
<dbReference type="GO" id="GO:0003700">
    <property type="term" value="F:DNA-binding transcription factor activity"/>
    <property type="evidence" value="ECO:0007669"/>
    <property type="project" value="InterPro"/>
</dbReference>
<feature type="domain" description="HTH marR-type" evidence="2">
    <location>
        <begin position="16"/>
        <end position="149"/>
    </location>
</feature>
<dbReference type="PANTHER" id="PTHR33164:SF43">
    <property type="entry name" value="HTH-TYPE TRANSCRIPTIONAL REPRESSOR YETL"/>
    <property type="match status" value="1"/>
</dbReference>
<dbReference type="Gene3D" id="1.10.10.10">
    <property type="entry name" value="Winged helix-like DNA-binding domain superfamily/Winged helix DNA-binding domain"/>
    <property type="match status" value="1"/>
</dbReference>
<dbReference type="InterPro" id="IPR036390">
    <property type="entry name" value="WH_DNA-bd_sf"/>
</dbReference>
<name>A0A1N7FWK8_9NOCA</name>
<keyword evidence="3" id="KW-0238">DNA-binding</keyword>
<evidence type="ECO:0000259" key="2">
    <source>
        <dbReference type="PROSITE" id="PS50995"/>
    </source>
</evidence>
<dbReference type="GO" id="GO:0003677">
    <property type="term" value="F:DNA binding"/>
    <property type="evidence" value="ECO:0007669"/>
    <property type="project" value="UniProtKB-KW"/>
</dbReference>
<gene>
    <name evidence="3" type="ORF">SAMN05445060_2350</name>
</gene>
<dbReference type="GO" id="GO:0006950">
    <property type="term" value="P:response to stress"/>
    <property type="evidence" value="ECO:0007669"/>
    <property type="project" value="TreeGrafter"/>
</dbReference>
<sequence>MHVSENASASLRPPTLLALPSYLAGSVARLGNKPLVDMLKERGLALQQFAVLVALSDFGPLAPHELSTRLATDRSHISTYVEALARREWVTRTPDVNDRRRVTVTLNDAGRRLVEDVSSSAARSQASFFSVLTATEQRAFRALMMKIILSAELAEALGDNQTCESEPVGAPDGDTSPPLQE</sequence>
<dbReference type="InterPro" id="IPR039422">
    <property type="entry name" value="MarR/SlyA-like"/>
</dbReference>
<evidence type="ECO:0000313" key="3">
    <source>
        <dbReference type="EMBL" id="SIS04667.1"/>
    </source>
</evidence>
<dbReference type="PANTHER" id="PTHR33164">
    <property type="entry name" value="TRANSCRIPTIONAL REGULATOR, MARR FAMILY"/>
    <property type="match status" value="1"/>
</dbReference>
<dbReference type="SUPFAM" id="SSF46785">
    <property type="entry name" value="Winged helix' DNA-binding domain"/>
    <property type="match status" value="1"/>
</dbReference>
<dbReference type="InterPro" id="IPR036388">
    <property type="entry name" value="WH-like_DNA-bd_sf"/>
</dbReference>
<dbReference type="InterPro" id="IPR000835">
    <property type="entry name" value="HTH_MarR-typ"/>
</dbReference>
<proteinExistence type="predicted"/>
<evidence type="ECO:0000313" key="4">
    <source>
        <dbReference type="Proteomes" id="UP000186218"/>
    </source>
</evidence>
<dbReference type="SMART" id="SM00347">
    <property type="entry name" value="HTH_MARR"/>
    <property type="match status" value="1"/>
</dbReference>
<dbReference type="RefSeq" id="WP_076479683.1">
    <property type="nucleotide sequence ID" value="NZ_FTNT01000006.1"/>
</dbReference>
<dbReference type="OrthoDB" id="3215333at2"/>
<keyword evidence="4" id="KW-1185">Reference proteome</keyword>
<dbReference type="EMBL" id="FTNT01000006">
    <property type="protein sequence ID" value="SIS04667.1"/>
    <property type="molecule type" value="Genomic_DNA"/>
</dbReference>
<dbReference type="STRING" id="1344003.SAMN05445060_2350"/>
<organism evidence="3 4">
    <name type="scientific">Williamsia sterculiae</name>
    <dbReference type="NCBI Taxonomy" id="1344003"/>
    <lineage>
        <taxon>Bacteria</taxon>
        <taxon>Bacillati</taxon>
        <taxon>Actinomycetota</taxon>
        <taxon>Actinomycetes</taxon>
        <taxon>Mycobacteriales</taxon>
        <taxon>Nocardiaceae</taxon>
        <taxon>Williamsia</taxon>
    </lineage>
</organism>
<feature type="region of interest" description="Disordered" evidence="1">
    <location>
        <begin position="160"/>
        <end position="181"/>
    </location>
</feature>
<protein>
    <submittedName>
        <fullName evidence="3">DNA-binding transcriptional regulator, MarR family</fullName>
    </submittedName>
</protein>
<dbReference type="PRINTS" id="PR00598">
    <property type="entry name" value="HTHMARR"/>
</dbReference>
<dbReference type="PROSITE" id="PS50995">
    <property type="entry name" value="HTH_MARR_2"/>
    <property type="match status" value="1"/>
</dbReference>
<dbReference type="AlphaFoldDB" id="A0A1N7FWK8"/>
<dbReference type="Pfam" id="PF01047">
    <property type="entry name" value="MarR"/>
    <property type="match status" value="1"/>
</dbReference>
<evidence type="ECO:0000256" key="1">
    <source>
        <dbReference type="SAM" id="MobiDB-lite"/>
    </source>
</evidence>
<accession>A0A1N7FWK8</accession>
<dbReference type="Proteomes" id="UP000186218">
    <property type="component" value="Unassembled WGS sequence"/>
</dbReference>